<evidence type="ECO:0000313" key="3">
    <source>
        <dbReference type="Proteomes" id="UP000616885"/>
    </source>
</evidence>
<comment type="caution">
    <text evidence="2">The sequence shown here is derived from an EMBL/GenBank/DDBJ whole genome shotgun (WGS) entry which is preliminary data.</text>
</comment>
<accession>A0A8H7KD59</accession>
<dbReference type="EMBL" id="JADCTT010000010">
    <property type="protein sequence ID" value="KAF9746976.1"/>
    <property type="molecule type" value="Genomic_DNA"/>
</dbReference>
<feature type="compositionally biased region" description="Low complexity" evidence="1">
    <location>
        <begin position="54"/>
        <end position="76"/>
    </location>
</feature>
<sequence length="76" mass="8384">MAPTYTMSAHLCKQICSSWRQTRQPTDGSALSSHRSLSPDSSMKPLSDQRRRSSSSSTTSSSFLSSQLSRLTSNDR</sequence>
<reference evidence="2" key="1">
    <citation type="submission" date="2020-10" db="EMBL/GenBank/DDBJ databases">
        <title>High-Quality Genome Resource of Clonostachys rosea strain S41 by Oxford Nanopore Long-Read Sequencing.</title>
        <authorList>
            <person name="Wang H."/>
        </authorList>
    </citation>
    <scope>NUCLEOTIDE SEQUENCE</scope>
    <source>
        <strain evidence="2">S41</strain>
    </source>
</reference>
<dbReference type="AlphaFoldDB" id="A0A8H7KD59"/>
<evidence type="ECO:0000313" key="2">
    <source>
        <dbReference type="EMBL" id="KAF9746976.1"/>
    </source>
</evidence>
<feature type="compositionally biased region" description="Low complexity" evidence="1">
    <location>
        <begin position="29"/>
        <end position="42"/>
    </location>
</feature>
<organism evidence="2 3">
    <name type="scientific">Bionectria ochroleuca</name>
    <name type="common">Gliocladium roseum</name>
    <dbReference type="NCBI Taxonomy" id="29856"/>
    <lineage>
        <taxon>Eukaryota</taxon>
        <taxon>Fungi</taxon>
        <taxon>Dikarya</taxon>
        <taxon>Ascomycota</taxon>
        <taxon>Pezizomycotina</taxon>
        <taxon>Sordariomycetes</taxon>
        <taxon>Hypocreomycetidae</taxon>
        <taxon>Hypocreales</taxon>
        <taxon>Bionectriaceae</taxon>
        <taxon>Clonostachys</taxon>
    </lineage>
</organism>
<gene>
    <name evidence="2" type="ORF">IM811_002310</name>
</gene>
<dbReference type="Proteomes" id="UP000616885">
    <property type="component" value="Unassembled WGS sequence"/>
</dbReference>
<feature type="region of interest" description="Disordered" evidence="1">
    <location>
        <begin position="23"/>
        <end position="76"/>
    </location>
</feature>
<evidence type="ECO:0000256" key="1">
    <source>
        <dbReference type="SAM" id="MobiDB-lite"/>
    </source>
</evidence>
<name>A0A8H7KD59_BIOOC</name>
<protein>
    <submittedName>
        <fullName evidence="2">Uncharacterized protein</fullName>
    </submittedName>
</protein>
<proteinExistence type="predicted"/>